<reference evidence="2" key="1">
    <citation type="journal article" date="2019" name="BMC Genomics">
        <title>A new reference genome for Sorghum bicolor reveals high levels of sequence similarity between sweet and grain genotypes: implications for the genetics of sugar metabolism.</title>
        <authorList>
            <person name="Cooper E.A."/>
            <person name="Brenton Z.W."/>
            <person name="Flinn B.S."/>
            <person name="Jenkins J."/>
            <person name="Shu S."/>
            <person name="Flowers D."/>
            <person name="Luo F."/>
            <person name="Wang Y."/>
            <person name="Xia P."/>
            <person name="Barry K."/>
            <person name="Daum C."/>
            <person name="Lipzen A."/>
            <person name="Yoshinaga Y."/>
            <person name="Schmutz J."/>
            <person name="Saski C."/>
            <person name="Vermerris W."/>
            <person name="Kresovich S."/>
        </authorList>
    </citation>
    <scope>NUCLEOTIDE SEQUENCE</scope>
</reference>
<proteinExistence type="predicted"/>
<dbReference type="AlphaFoldDB" id="A0A921TZI8"/>
<feature type="compositionally biased region" description="Basic and acidic residues" evidence="1">
    <location>
        <begin position="40"/>
        <end position="63"/>
    </location>
</feature>
<evidence type="ECO:0000256" key="1">
    <source>
        <dbReference type="SAM" id="MobiDB-lite"/>
    </source>
</evidence>
<protein>
    <submittedName>
        <fullName evidence="2">Uncharacterized protein</fullName>
    </submittedName>
</protein>
<evidence type="ECO:0000313" key="3">
    <source>
        <dbReference type="Proteomes" id="UP000807115"/>
    </source>
</evidence>
<organism evidence="2 3">
    <name type="scientific">Sorghum bicolor</name>
    <name type="common">Sorghum</name>
    <name type="synonym">Sorghum vulgare</name>
    <dbReference type="NCBI Taxonomy" id="4558"/>
    <lineage>
        <taxon>Eukaryota</taxon>
        <taxon>Viridiplantae</taxon>
        <taxon>Streptophyta</taxon>
        <taxon>Embryophyta</taxon>
        <taxon>Tracheophyta</taxon>
        <taxon>Spermatophyta</taxon>
        <taxon>Magnoliopsida</taxon>
        <taxon>Liliopsida</taxon>
        <taxon>Poales</taxon>
        <taxon>Poaceae</taxon>
        <taxon>PACMAD clade</taxon>
        <taxon>Panicoideae</taxon>
        <taxon>Andropogonodae</taxon>
        <taxon>Andropogoneae</taxon>
        <taxon>Sorghinae</taxon>
        <taxon>Sorghum</taxon>
    </lineage>
</organism>
<dbReference type="Proteomes" id="UP000807115">
    <property type="component" value="Chromosome 10"/>
</dbReference>
<reference evidence="2" key="2">
    <citation type="submission" date="2020-10" db="EMBL/GenBank/DDBJ databases">
        <authorList>
            <person name="Cooper E.A."/>
            <person name="Brenton Z.W."/>
            <person name="Flinn B.S."/>
            <person name="Jenkins J."/>
            <person name="Shu S."/>
            <person name="Flowers D."/>
            <person name="Luo F."/>
            <person name="Wang Y."/>
            <person name="Xia P."/>
            <person name="Barry K."/>
            <person name="Daum C."/>
            <person name="Lipzen A."/>
            <person name="Yoshinaga Y."/>
            <person name="Schmutz J."/>
            <person name="Saski C."/>
            <person name="Vermerris W."/>
            <person name="Kresovich S."/>
        </authorList>
    </citation>
    <scope>NUCLEOTIDE SEQUENCE</scope>
</reference>
<accession>A0A921TZI8</accession>
<feature type="region of interest" description="Disordered" evidence="1">
    <location>
        <begin position="24"/>
        <end position="63"/>
    </location>
</feature>
<gene>
    <name evidence="2" type="ORF">BDA96_10G027500</name>
</gene>
<dbReference type="EMBL" id="CM027689">
    <property type="protein sequence ID" value="KAG0512589.1"/>
    <property type="molecule type" value="Genomic_DNA"/>
</dbReference>
<comment type="caution">
    <text evidence="2">The sequence shown here is derived from an EMBL/GenBank/DDBJ whole genome shotgun (WGS) entry which is preliminary data.</text>
</comment>
<name>A0A921TZI8_SORBI</name>
<evidence type="ECO:0000313" key="2">
    <source>
        <dbReference type="EMBL" id="KAG0512589.1"/>
    </source>
</evidence>
<sequence length="84" mass="9756">MGDRREACPAFGDISNTIGRKKVDETNEERIKRKERNRKQREYRACKRAQKTSEQREGQNRKQREYRAMIRAAAVANTPGSICG</sequence>